<comment type="similarity">
    <text evidence="2">Belongs to the PIGH family.</text>
</comment>
<accession>A0AB40BU07</accession>
<evidence type="ECO:0000256" key="2">
    <source>
        <dbReference type="ARBA" id="ARBA00009610"/>
    </source>
</evidence>
<keyword evidence="4" id="KW-1185">Reference proteome</keyword>
<dbReference type="GO" id="GO:0000506">
    <property type="term" value="C:glycosylphosphatidylinositol-N-acetylglucosaminyltransferase (GPI-GnT) complex"/>
    <property type="evidence" value="ECO:0007669"/>
    <property type="project" value="InterPro"/>
</dbReference>
<feature type="domain" description="Phosphatidylinositol N-acetylglucosaminyltransferase subunit H conserved" evidence="3">
    <location>
        <begin position="1"/>
        <end position="60"/>
    </location>
</feature>
<evidence type="ECO:0000259" key="3">
    <source>
        <dbReference type="Pfam" id="PF10181"/>
    </source>
</evidence>
<dbReference type="GO" id="GO:0006506">
    <property type="term" value="P:GPI anchor biosynthetic process"/>
    <property type="evidence" value="ECO:0007669"/>
    <property type="project" value="InterPro"/>
</dbReference>
<dbReference type="InterPro" id="IPR044215">
    <property type="entry name" value="PIG-H"/>
</dbReference>
<dbReference type="Proteomes" id="UP001515500">
    <property type="component" value="Chromosome 7"/>
</dbReference>
<evidence type="ECO:0000313" key="5">
    <source>
        <dbReference type="RefSeq" id="XP_039129738.1"/>
    </source>
</evidence>
<gene>
    <name evidence="5" type="primary">LOC120265827</name>
</gene>
<evidence type="ECO:0000256" key="1">
    <source>
        <dbReference type="ARBA" id="ARBA00004687"/>
    </source>
</evidence>
<protein>
    <submittedName>
        <fullName evidence="5">Uncharacterized protein LOC120265827</fullName>
    </submittedName>
</protein>
<dbReference type="AlphaFoldDB" id="A0AB40BU07"/>
<comment type="pathway">
    <text evidence="1">Glycolipid biosynthesis; glycosylphosphatidylinositol-anchor biosynthesis.</text>
</comment>
<name>A0AB40BU07_DIOCR</name>
<dbReference type="Pfam" id="PF10181">
    <property type="entry name" value="PIG-H"/>
    <property type="match status" value="1"/>
</dbReference>
<proteinExistence type="inferred from homology"/>
<dbReference type="PANTHER" id="PTHR15231:SF1">
    <property type="entry name" value="PHOSPHATIDYLINOSITOL N-ACETYLGLUCOSAMINYLTRANSFERASE SUBUNIT H"/>
    <property type="match status" value="1"/>
</dbReference>
<dbReference type="InterPro" id="IPR019328">
    <property type="entry name" value="PIGH-H_dom"/>
</dbReference>
<reference evidence="5" key="1">
    <citation type="submission" date="2025-08" db="UniProtKB">
        <authorList>
            <consortium name="RefSeq"/>
        </authorList>
    </citation>
    <scope>IDENTIFICATION</scope>
</reference>
<evidence type="ECO:0000313" key="4">
    <source>
        <dbReference type="Proteomes" id="UP001515500"/>
    </source>
</evidence>
<sequence>MPAFGVQLESHFWSGRVNRRFVPISKILKPVINECVTPVTCYWSLALILRGDEELTLVFKELQPPVKMLIPVWKALCKATTDKESSMSI</sequence>
<organism evidence="4 5">
    <name type="scientific">Dioscorea cayennensis subsp. rotundata</name>
    <name type="common">White Guinea yam</name>
    <name type="synonym">Dioscorea rotundata</name>
    <dbReference type="NCBI Taxonomy" id="55577"/>
    <lineage>
        <taxon>Eukaryota</taxon>
        <taxon>Viridiplantae</taxon>
        <taxon>Streptophyta</taxon>
        <taxon>Embryophyta</taxon>
        <taxon>Tracheophyta</taxon>
        <taxon>Spermatophyta</taxon>
        <taxon>Magnoliopsida</taxon>
        <taxon>Liliopsida</taxon>
        <taxon>Dioscoreales</taxon>
        <taxon>Dioscoreaceae</taxon>
        <taxon>Dioscorea</taxon>
    </lineage>
</organism>
<dbReference type="RefSeq" id="XP_039129738.1">
    <property type="nucleotide sequence ID" value="XM_039273804.1"/>
</dbReference>
<dbReference type="GeneID" id="120265827"/>
<dbReference type="PANTHER" id="PTHR15231">
    <property type="entry name" value="PHOSPHATIDYLINOSITOL N-ACETYLGLUCOSAMINYLTRANSFERASE SUBUNIT H"/>
    <property type="match status" value="1"/>
</dbReference>